<dbReference type="Gene3D" id="1.20.1280.50">
    <property type="match status" value="1"/>
</dbReference>
<comment type="caution">
    <text evidence="2">The sequence shown here is derived from an EMBL/GenBank/DDBJ whole genome shotgun (WGS) entry which is preliminary data.</text>
</comment>
<evidence type="ECO:0000259" key="1">
    <source>
        <dbReference type="SMART" id="SM00256"/>
    </source>
</evidence>
<dbReference type="InterPro" id="IPR005174">
    <property type="entry name" value="KIB1-4_b-propeller"/>
</dbReference>
<sequence>MAELIPLLYSNLGEYLSFSLSSFLKQIFYRCTNHLNKKTNEPIIYSDWHELQHDLIENILQRLNQVDRRRLSCVCKSWRSHVKQTKNRIAPQFPWLVLPHGPNCKSFSFFSMSEGAVHNFKLPKSAKGGLCVGSSQGWLIIIAGSEWDPKVYLSNPFSGSQYQLPSFTTIPSFMDSESSSQDPIYSLTSFIDKIVLSSTEPAEGIVAAILDEGLVLAFCKPGDREWSVFREPNEQAREFLDIEFCQDTLYAVDEEGDFATYTVELTKRKLILNIIPGSSIPINFPPEDVDDEFDVQIIKEANQTLHLVESDGEILIVQSSVDYLITGVGEEGEDEVLEVEGEEELMELLLFRSFLYKSTTEFGVFKIDCSSGNLLVSNVNGLGDRMLFVSTSSSSISLSARDFEGFRGNCIYFLIDNYYNSNFRPFVCRESGVFYLENRRIERPFPSIRLPLQFRKCWFTPPQLY</sequence>
<dbReference type="OrthoDB" id="1657203at2759"/>
<dbReference type="AlphaFoldDB" id="A0A6A1V491"/>
<dbReference type="EMBL" id="RXIC02000025">
    <property type="protein sequence ID" value="KAB1207533.1"/>
    <property type="molecule type" value="Genomic_DNA"/>
</dbReference>
<proteinExistence type="predicted"/>
<dbReference type="PANTHER" id="PTHR44259">
    <property type="entry name" value="OS07G0183000 PROTEIN-RELATED"/>
    <property type="match status" value="1"/>
</dbReference>
<dbReference type="PANTHER" id="PTHR44259:SF87">
    <property type="entry name" value="F-BOX DOMAIN-CONTAINING PROTEIN"/>
    <property type="match status" value="1"/>
</dbReference>
<dbReference type="Proteomes" id="UP000516437">
    <property type="component" value="Chromosome 7"/>
</dbReference>
<reference evidence="2 3" key="1">
    <citation type="journal article" date="2019" name="Plant Biotechnol. J.">
        <title>The red bayberry genome and genetic basis of sex determination.</title>
        <authorList>
            <person name="Jia H.M."/>
            <person name="Jia H.J."/>
            <person name="Cai Q.L."/>
            <person name="Wang Y."/>
            <person name="Zhao H.B."/>
            <person name="Yang W.F."/>
            <person name="Wang G.Y."/>
            <person name="Li Y.H."/>
            <person name="Zhan D.L."/>
            <person name="Shen Y.T."/>
            <person name="Niu Q.F."/>
            <person name="Chang L."/>
            <person name="Qiu J."/>
            <person name="Zhao L."/>
            <person name="Xie H.B."/>
            <person name="Fu W.Y."/>
            <person name="Jin J."/>
            <person name="Li X.W."/>
            <person name="Jiao Y."/>
            <person name="Zhou C.C."/>
            <person name="Tu T."/>
            <person name="Chai C.Y."/>
            <person name="Gao J.L."/>
            <person name="Fan L.J."/>
            <person name="van de Weg E."/>
            <person name="Wang J.Y."/>
            <person name="Gao Z.S."/>
        </authorList>
    </citation>
    <scope>NUCLEOTIDE SEQUENCE [LARGE SCALE GENOMIC DNA]</scope>
    <source>
        <tissue evidence="2">Leaves</tissue>
    </source>
</reference>
<name>A0A6A1V491_9ROSI</name>
<evidence type="ECO:0000313" key="2">
    <source>
        <dbReference type="EMBL" id="KAB1207533.1"/>
    </source>
</evidence>
<protein>
    <recommendedName>
        <fullName evidence="1">F-box domain-containing protein</fullName>
    </recommendedName>
</protein>
<feature type="domain" description="F-box" evidence="1">
    <location>
        <begin position="51"/>
        <end position="91"/>
    </location>
</feature>
<dbReference type="Pfam" id="PF03478">
    <property type="entry name" value="Beta-prop_KIB1-4"/>
    <property type="match status" value="1"/>
</dbReference>
<dbReference type="Pfam" id="PF00646">
    <property type="entry name" value="F-box"/>
    <property type="match status" value="1"/>
</dbReference>
<dbReference type="SMART" id="SM00256">
    <property type="entry name" value="FBOX"/>
    <property type="match status" value="1"/>
</dbReference>
<organism evidence="2 3">
    <name type="scientific">Morella rubra</name>
    <name type="common">Chinese bayberry</name>
    <dbReference type="NCBI Taxonomy" id="262757"/>
    <lineage>
        <taxon>Eukaryota</taxon>
        <taxon>Viridiplantae</taxon>
        <taxon>Streptophyta</taxon>
        <taxon>Embryophyta</taxon>
        <taxon>Tracheophyta</taxon>
        <taxon>Spermatophyta</taxon>
        <taxon>Magnoliopsida</taxon>
        <taxon>eudicotyledons</taxon>
        <taxon>Gunneridae</taxon>
        <taxon>Pentapetalae</taxon>
        <taxon>rosids</taxon>
        <taxon>fabids</taxon>
        <taxon>Fagales</taxon>
        <taxon>Myricaceae</taxon>
        <taxon>Morella</taxon>
    </lineage>
</organism>
<accession>A0A6A1V491</accession>
<dbReference type="InterPro" id="IPR001810">
    <property type="entry name" value="F-box_dom"/>
</dbReference>
<gene>
    <name evidence="2" type="ORF">CJ030_MR7G007532</name>
</gene>
<dbReference type="InterPro" id="IPR036047">
    <property type="entry name" value="F-box-like_dom_sf"/>
</dbReference>
<dbReference type="SUPFAM" id="SSF81383">
    <property type="entry name" value="F-box domain"/>
    <property type="match status" value="1"/>
</dbReference>
<dbReference type="InterPro" id="IPR050942">
    <property type="entry name" value="F-box_BR-signaling"/>
</dbReference>
<evidence type="ECO:0000313" key="3">
    <source>
        <dbReference type="Proteomes" id="UP000516437"/>
    </source>
</evidence>
<keyword evidence="3" id="KW-1185">Reference proteome</keyword>